<sequence>MAPATKKLNPDALRRNGIAIEMEVSEDGWPDEIAQIRDRILSFDCIIPPREVARKCLDPHLLVSLYKELPQAGRDGWFNGEMACNKDSVLPQSEATKRHLKNLKAAYRLYESASEWKYKGMNESKLGQKLADYVFTEWTKHADQTYAFFGLMANSRPRCKPGPDSVNYQIRSTDVIRVPSAAETRSPSAKHGMFAMTGTIIALSPRPDWYFGFRIHNDMRSPQKTDKGHTHAVFSLTNLSLLEESEALHSCPLMSLNKHCADIQKASRRAKAKRRKPGSKHIGTGLEDSDSNESDEHDHATSEDEDYEPESEEEDSSEGSLDDEEITPHCGYKHKRKDVDVAGGEDTDGTNGASDIETGPSHKDDKLTCYPWAVVEVKKPGATQQEIRKCYYQAANSSSACVALLRGLSDSPAHEYHHPVVALTFIGGNARVFLTYAEPIVGAESDDEDDDDEPIILYRMRCIWNGRLDKLWNALQLRRMLDTIQYWALQKYRTDIDSDIRRRLRTHRLTSNPSSPSRFGHSRPTPSPLARVTAGPAWDDGTLVSLLGQLEVNSAVLEVNGTVFEFESSPSHLKWKVTKT</sequence>
<evidence type="ECO:0000313" key="3">
    <source>
        <dbReference type="Proteomes" id="UP000215305"/>
    </source>
</evidence>
<dbReference type="RefSeq" id="XP_026609993.1">
    <property type="nucleotide sequence ID" value="XM_026755180.1"/>
</dbReference>
<dbReference type="EMBL" id="NKHU02000380">
    <property type="protein sequence ID" value="RHZ43798.1"/>
    <property type="molecule type" value="Genomic_DNA"/>
</dbReference>
<dbReference type="GeneID" id="38123535"/>
<evidence type="ECO:0000313" key="2">
    <source>
        <dbReference type="EMBL" id="RHZ43798.1"/>
    </source>
</evidence>
<gene>
    <name evidence="2" type="ORF">CDV56_101561</name>
</gene>
<dbReference type="STRING" id="41047.A0A397G2L1"/>
<feature type="compositionally biased region" description="Basic residues" evidence="1">
    <location>
        <begin position="267"/>
        <end position="279"/>
    </location>
</feature>
<accession>A0A397G2L1</accession>
<protein>
    <submittedName>
        <fullName evidence="2">Uncharacterized protein</fullName>
    </submittedName>
</protein>
<feature type="region of interest" description="Disordered" evidence="1">
    <location>
        <begin position="507"/>
        <end position="532"/>
    </location>
</feature>
<reference evidence="2" key="1">
    <citation type="submission" date="2018-08" db="EMBL/GenBank/DDBJ databases">
        <title>Draft genome sequence of azole-resistant Aspergillus thermomutatus (Neosartorya pseudofischeri) strain HMR AF 39, isolated from a human nasal aspirate.</title>
        <authorList>
            <person name="Parent-Michaud M."/>
            <person name="Dufresne P.J."/>
            <person name="Fournier E."/>
            <person name="Martineau C."/>
            <person name="Moreira S."/>
            <person name="Perkins V."/>
            <person name="De Repentigny L."/>
            <person name="Dufresne S.F."/>
        </authorList>
    </citation>
    <scope>NUCLEOTIDE SEQUENCE [LARGE SCALE GENOMIC DNA]</scope>
    <source>
        <strain evidence="2">HMR AF 39</strain>
    </source>
</reference>
<dbReference type="Proteomes" id="UP000215305">
    <property type="component" value="Unassembled WGS sequence"/>
</dbReference>
<comment type="caution">
    <text evidence="2">The sequence shown here is derived from an EMBL/GenBank/DDBJ whole genome shotgun (WGS) entry which is preliminary data.</text>
</comment>
<keyword evidence="3" id="KW-1185">Reference proteome</keyword>
<dbReference type="AlphaFoldDB" id="A0A397G2L1"/>
<proteinExistence type="predicted"/>
<organism evidence="2 3">
    <name type="scientific">Aspergillus thermomutatus</name>
    <name type="common">Neosartorya pseudofischeri</name>
    <dbReference type="NCBI Taxonomy" id="41047"/>
    <lineage>
        <taxon>Eukaryota</taxon>
        <taxon>Fungi</taxon>
        <taxon>Dikarya</taxon>
        <taxon>Ascomycota</taxon>
        <taxon>Pezizomycotina</taxon>
        <taxon>Eurotiomycetes</taxon>
        <taxon>Eurotiomycetidae</taxon>
        <taxon>Eurotiales</taxon>
        <taxon>Aspergillaceae</taxon>
        <taxon>Aspergillus</taxon>
        <taxon>Aspergillus subgen. Fumigati</taxon>
    </lineage>
</organism>
<dbReference type="VEuPathDB" id="FungiDB:CDV56_101561"/>
<feature type="region of interest" description="Disordered" evidence="1">
    <location>
        <begin position="267"/>
        <end position="363"/>
    </location>
</feature>
<feature type="compositionally biased region" description="Acidic residues" evidence="1">
    <location>
        <begin position="303"/>
        <end position="325"/>
    </location>
</feature>
<evidence type="ECO:0000256" key="1">
    <source>
        <dbReference type="SAM" id="MobiDB-lite"/>
    </source>
</evidence>
<name>A0A397G2L1_ASPTH</name>
<dbReference type="OrthoDB" id="4506562at2759"/>